<evidence type="ECO:0000313" key="2">
    <source>
        <dbReference type="Proteomes" id="UP001054945"/>
    </source>
</evidence>
<name>A0AAV4SHR0_CAEEX</name>
<proteinExistence type="predicted"/>
<protein>
    <submittedName>
        <fullName evidence="1">Uncharacterized protein</fullName>
    </submittedName>
</protein>
<dbReference type="AlphaFoldDB" id="A0AAV4SHR0"/>
<keyword evidence="2" id="KW-1185">Reference proteome</keyword>
<reference evidence="1 2" key="1">
    <citation type="submission" date="2021-06" db="EMBL/GenBank/DDBJ databases">
        <title>Caerostris extrusa draft genome.</title>
        <authorList>
            <person name="Kono N."/>
            <person name="Arakawa K."/>
        </authorList>
    </citation>
    <scope>NUCLEOTIDE SEQUENCE [LARGE SCALE GENOMIC DNA]</scope>
</reference>
<dbReference type="EMBL" id="BPLR01009664">
    <property type="protein sequence ID" value="GIY33630.1"/>
    <property type="molecule type" value="Genomic_DNA"/>
</dbReference>
<sequence length="102" mass="11580">MGKKDIHLTTINPIIITTGLISNVKSRLCRLQLSGFEPSFFNALSTRHLRDPFEAIDKHDLHIPVRCFSRRTRFKILDYVGYGFDPVVITKQPARNGGAEIV</sequence>
<accession>A0AAV4SHR0</accession>
<comment type="caution">
    <text evidence="1">The sequence shown here is derived from an EMBL/GenBank/DDBJ whole genome shotgun (WGS) entry which is preliminary data.</text>
</comment>
<gene>
    <name evidence="1" type="primary">SDR16C6_6</name>
    <name evidence="1" type="ORF">CEXT_133651</name>
</gene>
<evidence type="ECO:0000313" key="1">
    <source>
        <dbReference type="EMBL" id="GIY33630.1"/>
    </source>
</evidence>
<organism evidence="1 2">
    <name type="scientific">Caerostris extrusa</name>
    <name type="common">Bark spider</name>
    <name type="synonym">Caerostris bankana</name>
    <dbReference type="NCBI Taxonomy" id="172846"/>
    <lineage>
        <taxon>Eukaryota</taxon>
        <taxon>Metazoa</taxon>
        <taxon>Ecdysozoa</taxon>
        <taxon>Arthropoda</taxon>
        <taxon>Chelicerata</taxon>
        <taxon>Arachnida</taxon>
        <taxon>Araneae</taxon>
        <taxon>Araneomorphae</taxon>
        <taxon>Entelegynae</taxon>
        <taxon>Araneoidea</taxon>
        <taxon>Araneidae</taxon>
        <taxon>Caerostris</taxon>
    </lineage>
</organism>
<dbReference type="Proteomes" id="UP001054945">
    <property type="component" value="Unassembled WGS sequence"/>
</dbReference>